<dbReference type="PANTHER" id="PTHR35271:SF1">
    <property type="entry name" value="ABC TRANSPORTER, SUBSTRATE-BINDING LIPOPROTEIN"/>
    <property type="match status" value="1"/>
</dbReference>
<accession>A0ABV2H4C2</accession>
<dbReference type="InterPro" id="IPR007487">
    <property type="entry name" value="ABC_transpt-TYRBP-like"/>
</dbReference>
<dbReference type="RefSeq" id="WP_247243316.1">
    <property type="nucleotide sequence ID" value="NZ_JALJRA010000005.1"/>
</dbReference>
<feature type="signal peptide" evidence="1">
    <location>
        <begin position="1"/>
        <end position="25"/>
    </location>
</feature>
<feature type="chain" id="PRO_5046947221" evidence="1">
    <location>
        <begin position="26"/>
        <end position="341"/>
    </location>
</feature>
<dbReference type="EMBL" id="JBEPLJ010000005">
    <property type="protein sequence ID" value="MET3585349.1"/>
    <property type="molecule type" value="Genomic_DNA"/>
</dbReference>
<dbReference type="Proteomes" id="UP001549031">
    <property type="component" value="Unassembled WGS sequence"/>
</dbReference>
<evidence type="ECO:0000313" key="2">
    <source>
        <dbReference type="EMBL" id="MET3585349.1"/>
    </source>
</evidence>
<keyword evidence="3" id="KW-1185">Reference proteome</keyword>
<dbReference type="SUPFAM" id="SSF53822">
    <property type="entry name" value="Periplasmic binding protein-like I"/>
    <property type="match status" value="1"/>
</dbReference>
<reference evidence="2 3" key="1">
    <citation type="submission" date="2024-06" db="EMBL/GenBank/DDBJ databases">
        <title>Genomic Encyclopedia of Type Strains, Phase IV (KMG-IV): sequencing the most valuable type-strain genomes for metagenomic binning, comparative biology and taxonomic classification.</title>
        <authorList>
            <person name="Goeker M."/>
        </authorList>
    </citation>
    <scope>NUCLEOTIDE SEQUENCE [LARGE SCALE GENOMIC DNA]</scope>
    <source>
        <strain evidence="2 3">DSM 105042</strain>
    </source>
</reference>
<keyword evidence="1" id="KW-0732">Signal</keyword>
<dbReference type="Pfam" id="PF04392">
    <property type="entry name" value="ABC_sub_bind"/>
    <property type="match status" value="1"/>
</dbReference>
<evidence type="ECO:0000313" key="3">
    <source>
        <dbReference type="Proteomes" id="UP001549031"/>
    </source>
</evidence>
<organism evidence="2 3">
    <name type="scientific">Pseudorhizobium tarimense</name>
    <dbReference type="NCBI Taxonomy" id="1079109"/>
    <lineage>
        <taxon>Bacteria</taxon>
        <taxon>Pseudomonadati</taxon>
        <taxon>Pseudomonadota</taxon>
        <taxon>Alphaproteobacteria</taxon>
        <taxon>Hyphomicrobiales</taxon>
        <taxon>Rhizobiaceae</taxon>
        <taxon>Rhizobium/Agrobacterium group</taxon>
        <taxon>Pseudorhizobium</taxon>
    </lineage>
</organism>
<comment type="caution">
    <text evidence="2">The sequence shown here is derived from an EMBL/GenBank/DDBJ whole genome shotgun (WGS) entry which is preliminary data.</text>
</comment>
<dbReference type="PANTHER" id="PTHR35271">
    <property type="entry name" value="ABC TRANSPORTER, SUBSTRATE-BINDING LIPOPROTEIN-RELATED"/>
    <property type="match status" value="1"/>
</dbReference>
<evidence type="ECO:0000256" key="1">
    <source>
        <dbReference type="SAM" id="SignalP"/>
    </source>
</evidence>
<sequence>MLFGLKRIALAAICLASSLGGFAMAQDTGKRFTIYMAAWRGCEEACRGFVDYIKESGMPADVVIRDAKTDKAALPNFVEEVKRTRPDLVVTWGTNVTAQMVGTYDAPDQSKFIGDVPSIFMVVADPVEAKIAKSYESSGRPYVSGTRNRVPEVTQLKAMLEYRPFKRFGIIYNENELNSKLNAEVVKRAADELDLELVMLPMPLINGEPDANDIPQLIQEAADRGVEFLYIGSSSFITVNADIYTEAAIKAGIPVASSYETSVTESSALLAVASKYGMIGRLAGYQAKRILVDKIKPIDLPIAALDRHSYIVNMKTAAALKLYPPMTLLSYAEIVNPPEGQ</sequence>
<dbReference type="InterPro" id="IPR028082">
    <property type="entry name" value="Peripla_BP_I"/>
</dbReference>
<name>A0ABV2H4C2_9HYPH</name>
<protein>
    <submittedName>
        <fullName evidence="2">ABC transport system substrate-binding protein</fullName>
    </submittedName>
</protein>
<dbReference type="CDD" id="cd06325">
    <property type="entry name" value="PBP1_ABC_unchar_transporter"/>
    <property type="match status" value="1"/>
</dbReference>
<proteinExistence type="predicted"/>
<gene>
    <name evidence="2" type="ORF">ABID21_001458</name>
</gene>
<dbReference type="Gene3D" id="3.40.50.2300">
    <property type="match status" value="2"/>
</dbReference>